<organism evidence="1 2">
    <name type="scientific">Hymenobacter bucti</name>
    <dbReference type="NCBI Taxonomy" id="1844114"/>
    <lineage>
        <taxon>Bacteria</taxon>
        <taxon>Pseudomonadati</taxon>
        <taxon>Bacteroidota</taxon>
        <taxon>Cytophagia</taxon>
        <taxon>Cytophagales</taxon>
        <taxon>Hymenobacteraceae</taxon>
        <taxon>Hymenobacter</taxon>
    </lineage>
</organism>
<accession>A0ABW4QY51</accession>
<gene>
    <name evidence="1" type="ORF">ACFSDX_18585</name>
</gene>
<protein>
    <recommendedName>
        <fullName evidence="3">SMI1/KNR4 family protein</fullName>
    </recommendedName>
</protein>
<keyword evidence="2" id="KW-1185">Reference proteome</keyword>
<sequence length="140" mass="15691">MFQNPRGEVLHYLGHAPVASTHLPATLQGFAWPDRFALFYTQLHNGWYEVVSHAVGLLPLAETMVLSELEWGLLDELDLPSSFSLANVVSVFSSGAGGYLCWDFNQAVPAGLVWWDDEAPDVVDFWDLLDEWSTMGIQDY</sequence>
<reference evidence="2" key="1">
    <citation type="journal article" date="2019" name="Int. J. Syst. Evol. Microbiol.">
        <title>The Global Catalogue of Microorganisms (GCM) 10K type strain sequencing project: providing services to taxonomists for standard genome sequencing and annotation.</title>
        <authorList>
            <consortium name="The Broad Institute Genomics Platform"/>
            <consortium name="The Broad Institute Genome Sequencing Center for Infectious Disease"/>
            <person name="Wu L."/>
            <person name="Ma J."/>
        </authorList>
    </citation>
    <scope>NUCLEOTIDE SEQUENCE [LARGE SCALE GENOMIC DNA]</scope>
    <source>
        <strain evidence="2">CGMCC 1.15795</strain>
    </source>
</reference>
<dbReference type="RefSeq" id="WP_382316284.1">
    <property type="nucleotide sequence ID" value="NZ_JBHUFD010000008.1"/>
</dbReference>
<evidence type="ECO:0000313" key="1">
    <source>
        <dbReference type="EMBL" id="MFD1874459.1"/>
    </source>
</evidence>
<proteinExistence type="predicted"/>
<dbReference type="EMBL" id="JBHUFD010000008">
    <property type="protein sequence ID" value="MFD1874459.1"/>
    <property type="molecule type" value="Genomic_DNA"/>
</dbReference>
<dbReference type="Proteomes" id="UP001597197">
    <property type="component" value="Unassembled WGS sequence"/>
</dbReference>
<comment type="caution">
    <text evidence="1">The sequence shown here is derived from an EMBL/GenBank/DDBJ whole genome shotgun (WGS) entry which is preliminary data.</text>
</comment>
<evidence type="ECO:0008006" key="3">
    <source>
        <dbReference type="Google" id="ProtNLM"/>
    </source>
</evidence>
<name>A0ABW4QY51_9BACT</name>
<evidence type="ECO:0000313" key="2">
    <source>
        <dbReference type="Proteomes" id="UP001597197"/>
    </source>
</evidence>